<keyword evidence="1" id="KW-1133">Transmembrane helix</keyword>
<evidence type="ECO:0000313" key="3">
    <source>
        <dbReference type="Proteomes" id="UP000002016"/>
    </source>
</evidence>
<feature type="transmembrane region" description="Helical" evidence="1">
    <location>
        <begin position="69"/>
        <end position="89"/>
    </location>
</feature>
<dbReference type="EMBL" id="CP000812">
    <property type="protein sequence ID" value="ABV34552.1"/>
    <property type="molecule type" value="Genomic_DNA"/>
</dbReference>
<dbReference type="Proteomes" id="UP000002016">
    <property type="component" value="Chromosome"/>
</dbReference>
<keyword evidence="1" id="KW-0812">Transmembrane</keyword>
<dbReference type="OrthoDB" id="49335at2"/>
<dbReference type="RefSeq" id="WP_012004028.1">
    <property type="nucleotide sequence ID" value="NC_009828.1"/>
</dbReference>
<proteinExistence type="predicted"/>
<gene>
    <name evidence="2" type="ordered locus">Tlet_1998</name>
</gene>
<feature type="transmembrane region" description="Helical" evidence="1">
    <location>
        <begin position="95"/>
        <end position="127"/>
    </location>
</feature>
<dbReference type="HOGENOM" id="CLU_1894421_0_0_0"/>
<evidence type="ECO:0000256" key="1">
    <source>
        <dbReference type="SAM" id="Phobius"/>
    </source>
</evidence>
<reference evidence="2 3" key="1">
    <citation type="submission" date="2007-08" db="EMBL/GenBank/DDBJ databases">
        <title>Complete sequence of Thermotoga lettingae TMO.</title>
        <authorList>
            <consortium name="US DOE Joint Genome Institute"/>
            <person name="Copeland A."/>
            <person name="Lucas S."/>
            <person name="Lapidus A."/>
            <person name="Barry K."/>
            <person name="Glavina del Rio T."/>
            <person name="Dalin E."/>
            <person name="Tice H."/>
            <person name="Pitluck S."/>
            <person name="Foster B."/>
            <person name="Bruce D."/>
            <person name="Schmutz J."/>
            <person name="Larimer F."/>
            <person name="Land M."/>
            <person name="Hauser L."/>
            <person name="Kyrpides N."/>
            <person name="Mikhailova N."/>
            <person name="Nelson K."/>
            <person name="Gogarten J.P."/>
            <person name="Noll K."/>
            <person name="Richardson P."/>
        </authorList>
    </citation>
    <scope>NUCLEOTIDE SEQUENCE [LARGE SCALE GENOMIC DNA]</scope>
    <source>
        <strain evidence="3">ATCC BAA-301 / DSM 14385 / NBRC 107922 / TMO</strain>
    </source>
</reference>
<accession>A8F8R8</accession>
<dbReference type="STRING" id="416591.Tlet_1998"/>
<protein>
    <submittedName>
        <fullName evidence="2">Uncharacterized protein</fullName>
    </submittedName>
</protein>
<keyword evidence="3" id="KW-1185">Reference proteome</keyword>
<dbReference type="AlphaFoldDB" id="A8F8R8"/>
<reference evidence="2 3" key="2">
    <citation type="journal article" date="2009" name="Proc. Natl. Acad. Sci. U.S.A.">
        <title>On the chimeric nature, thermophilic origin, and phylogenetic placement of the Thermotogales.</title>
        <authorList>
            <person name="Zhaxybayeva O."/>
            <person name="Swithers K.S."/>
            <person name="Lapierre P."/>
            <person name="Fournier G.P."/>
            <person name="Bickhart D.M."/>
            <person name="DeBoy R.T."/>
            <person name="Nelson K.E."/>
            <person name="Nesbo C.L."/>
            <person name="Doolittle W.F."/>
            <person name="Gogarten J.P."/>
            <person name="Noll K.M."/>
        </authorList>
    </citation>
    <scope>NUCLEOTIDE SEQUENCE [LARGE SCALE GENOMIC DNA]</scope>
    <source>
        <strain evidence="3">ATCC BAA-301 / DSM 14385 / NBRC 107922 / TMO</strain>
    </source>
</reference>
<sequence precursor="true">MSKNFAEKYLIYIVSILVLAFDGAYFDVFPLIIPYMALEYLKFSKIADSLRVLVILTIHSSLCFQRINFIYVLIFATYISFIIIREYFLKPFLPFLIYIFSIGLLTIVADSCWITSLILTTSSLFLWRNKLEKA</sequence>
<name>A8F8R8_PSELT</name>
<feature type="transmembrane region" description="Helical" evidence="1">
    <location>
        <begin position="9"/>
        <end position="26"/>
    </location>
</feature>
<dbReference type="KEGG" id="tle:Tlet_1998"/>
<keyword evidence="1" id="KW-0472">Membrane</keyword>
<evidence type="ECO:0000313" key="2">
    <source>
        <dbReference type="EMBL" id="ABV34552.1"/>
    </source>
</evidence>
<organism evidence="2 3">
    <name type="scientific">Pseudothermotoga lettingae (strain ATCC BAA-301 / DSM 14385 / NBRC 107922 / TMO)</name>
    <name type="common">Thermotoga lettingae</name>
    <dbReference type="NCBI Taxonomy" id="416591"/>
    <lineage>
        <taxon>Bacteria</taxon>
        <taxon>Thermotogati</taxon>
        <taxon>Thermotogota</taxon>
        <taxon>Thermotogae</taxon>
        <taxon>Thermotogales</taxon>
        <taxon>Thermotogaceae</taxon>
        <taxon>Pseudothermotoga</taxon>
    </lineage>
</organism>